<dbReference type="PANTHER" id="PTHR42718">
    <property type="entry name" value="MAJOR FACILITATOR SUPERFAMILY MULTIDRUG TRANSPORTER MFSC"/>
    <property type="match status" value="1"/>
</dbReference>
<organism evidence="9 10">
    <name type="scientific">Streptosporangium saharense</name>
    <dbReference type="NCBI Taxonomy" id="1706840"/>
    <lineage>
        <taxon>Bacteria</taxon>
        <taxon>Bacillati</taxon>
        <taxon>Actinomycetota</taxon>
        <taxon>Actinomycetes</taxon>
        <taxon>Streptosporangiales</taxon>
        <taxon>Streptosporangiaceae</taxon>
        <taxon>Streptosporangium</taxon>
    </lineage>
</organism>
<name>A0A7W7QX98_9ACTN</name>
<dbReference type="Proteomes" id="UP000552644">
    <property type="component" value="Unassembled WGS sequence"/>
</dbReference>
<evidence type="ECO:0000313" key="10">
    <source>
        <dbReference type="Proteomes" id="UP000552644"/>
    </source>
</evidence>
<evidence type="ECO:0000256" key="3">
    <source>
        <dbReference type="ARBA" id="ARBA00022475"/>
    </source>
</evidence>
<feature type="transmembrane region" description="Helical" evidence="7">
    <location>
        <begin position="396"/>
        <end position="416"/>
    </location>
</feature>
<feature type="transmembrane region" description="Helical" evidence="7">
    <location>
        <begin position="362"/>
        <end position="384"/>
    </location>
</feature>
<dbReference type="PRINTS" id="PR01036">
    <property type="entry name" value="TCRTETB"/>
</dbReference>
<evidence type="ECO:0000256" key="4">
    <source>
        <dbReference type="ARBA" id="ARBA00022692"/>
    </source>
</evidence>
<feature type="transmembrane region" description="Helical" evidence="7">
    <location>
        <begin position="47"/>
        <end position="67"/>
    </location>
</feature>
<feature type="transmembrane region" description="Helical" evidence="7">
    <location>
        <begin position="302"/>
        <end position="323"/>
    </location>
</feature>
<dbReference type="RefSeq" id="WP_184725474.1">
    <property type="nucleotide sequence ID" value="NZ_JACHJP010000017.1"/>
</dbReference>
<dbReference type="Gene3D" id="1.20.1720.10">
    <property type="entry name" value="Multidrug resistance protein D"/>
    <property type="match status" value="1"/>
</dbReference>
<keyword evidence="2" id="KW-0813">Transport</keyword>
<dbReference type="CDD" id="cd17321">
    <property type="entry name" value="MFS_MMR_MDR_like"/>
    <property type="match status" value="1"/>
</dbReference>
<keyword evidence="6 7" id="KW-0472">Membrane</keyword>
<dbReference type="NCBIfam" id="TIGR00711">
    <property type="entry name" value="efflux_EmrB"/>
    <property type="match status" value="1"/>
</dbReference>
<gene>
    <name evidence="9" type="ORF">FHS44_007968</name>
</gene>
<dbReference type="EMBL" id="JACHJP010000017">
    <property type="protein sequence ID" value="MBB4920816.1"/>
    <property type="molecule type" value="Genomic_DNA"/>
</dbReference>
<proteinExistence type="predicted"/>
<feature type="transmembrane region" description="Helical" evidence="7">
    <location>
        <begin position="266"/>
        <end position="290"/>
    </location>
</feature>
<dbReference type="InterPro" id="IPR020846">
    <property type="entry name" value="MFS_dom"/>
</dbReference>
<reference evidence="9 10" key="1">
    <citation type="submission" date="2020-08" db="EMBL/GenBank/DDBJ databases">
        <title>Genomic Encyclopedia of Type Strains, Phase III (KMG-III): the genomes of soil and plant-associated and newly described type strains.</title>
        <authorList>
            <person name="Whitman W."/>
        </authorList>
    </citation>
    <scope>NUCLEOTIDE SEQUENCE [LARGE SCALE GENOMIC DNA]</scope>
    <source>
        <strain evidence="9 10">CECT 8840</strain>
    </source>
</reference>
<dbReference type="Pfam" id="PF07690">
    <property type="entry name" value="MFS_1"/>
    <property type="match status" value="1"/>
</dbReference>
<feature type="transmembrane region" description="Helical" evidence="7">
    <location>
        <begin position="196"/>
        <end position="218"/>
    </location>
</feature>
<evidence type="ECO:0000256" key="6">
    <source>
        <dbReference type="ARBA" id="ARBA00023136"/>
    </source>
</evidence>
<dbReference type="PANTHER" id="PTHR42718:SF49">
    <property type="entry name" value="EXPORT PROTEIN"/>
    <property type="match status" value="1"/>
</dbReference>
<accession>A0A7W7QX98</accession>
<evidence type="ECO:0000256" key="2">
    <source>
        <dbReference type="ARBA" id="ARBA00022448"/>
    </source>
</evidence>
<feature type="transmembrane region" description="Helical" evidence="7">
    <location>
        <begin position="330"/>
        <end position="350"/>
    </location>
</feature>
<dbReference type="AlphaFoldDB" id="A0A7W7QX98"/>
<feature type="transmembrane region" description="Helical" evidence="7">
    <location>
        <begin position="137"/>
        <end position="159"/>
    </location>
</feature>
<sequence length="517" mass="51746">MNPPVGGYRPGWALALVTATCVLLTLDITIVNVALPTIRDSLGSDLSGLQWVITAYTLAFGSVLLTAGSLADATGRKKIFLGGLAVFSLASLACGLAPSVAVLNIARGVQGLGGAFAFAPAMAIIAASYGGAARTKAIAIFGAVTMAAGALGPLAGGALVEAVSWRSMFLVNVPLGIALGWLTLRKVAPDTRTGAVRIDVVGVVTLAVGLSCVTLALLRGEEQGWTGGATLAQAGVGVVALGVFLLSQARGRRPLLDLSLFGIRSFTGAAVTALLARLVSFGLLAYLVLYLGAVHSYDAFDVGIRLLALSLMLVAGGLTSVALASRVPLAALSTAGFLVAAAGLFALLLADATGPWTRLLPALMLLGLGLGLVTTPGMTVAMGVVPAARTGVASGVINSFMPLGTALGTALFGVMFSTRIHQSVQEAPALAALDATTTSRIADALGAGRLDALAAAVPAGARETVITVGREALTDALGTLGVVGAAMAVLAALLSALLIRSRDLRHTGAAEPAESNA</sequence>
<feature type="transmembrane region" description="Helical" evidence="7">
    <location>
        <begin position="476"/>
        <end position="499"/>
    </location>
</feature>
<feature type="transmembrane region" description="Helical" evidence="7">
    <location>
        <begin position="112"/>
        <end position="130"/>
    </location>
</feature>
<evidence type="ECO:0000256" key="7">
    <source>
        <dbReference type="SAM" id="Phobius"/>
    </source>
</evidence>
<feature type="transmembrane region" description="Helical" evidence="7">
    <location>
        <begin position="165"/>
        <end position="184"/>
    </location>
</feature>
<feature type="domain" description="Major facilitator superfamily (MFS) profile" evidence="8">
    <location>
        <begin position="13"/>
        <end position="503"/>
    </location>
</feature>
<keyword evidence="5 7" id="KW-1133">Transmembrane helix</keyword>
<comment type="caution">
    <text evidence="9">The sequence shown here is derived from an EMBL/GenBank/DDBJ whole genome shotgun (WGS) entry which is preliminary data.</text>
</comment>
<dbReference type="InterPro" id="IPR004638">
    <property type="entry name" value="EmrB-like"/>
</dbReference>
<dbReference type="InterPro" id="IPR011701">
    <property type="entry name" value="MFS"/>
</dbReference>
<keyword evidence="10" id="KW-1185">Reference proteome</keyword>
<evidence type="ECO:0000259" key="8">
    <source>
        <dbReference type="PROSITE" id="PS50850"/>
    </source>
</evidence>
<dbReference type="PROSITE" id="PS50850">
    <property type="entry name" value="MFS"/>
    <property type="match status" value="1"/>
</dbReference>
<evidence type="ECO:0000313" key="9">
    <source>
        <dbReference type="EMBL" id="MBB4920816.1"/>
    </source>
</evidence>
<feature type="transmembrane region" description="Helical" evidence="7">
    <location>
        <begin position="79"/>
        <end position="106"/>
    </location>
</feature>
<dbReference type="GO" id="GO:0022857">
    <property type="term" value="F:transmembrane transporter activity"/>
    <property type="evidence" value="ECO:0007669"/>
    <property type="project" value="InterPro"/>
</dbReference>
<comment type="subcellular location">
    <subcellularLocation>
        <location evidence="1">Cell membrane</location>
        <topology evidence="1">Multi-pass membrane protein</topology>
    </subcellularLocation>
</comment>
<feature type="transmembrane region" description="Helical" evidence="7">
    <location>
        <begin position="12"/>
        <end position="35"/>
    </location>
</feature>
<keyword evidence="3" id="KW-1003">Cell membrane</keyword>
<protein>
    <submittedName>
        <fullName evidence="9">EmrB/QacA subfamily drug resistance transporter</fullName>
    </submittedName>
</protein>
<feature type="transmembrane region" description="Helical" evidence="7">
    <location>
        <begin position="224"/>
        <end position="246"/>
    </location>
</feature>
<dbReference type="GO" id="GO:0005886">
    <property type="term" value="C:plasma membrane"/>
    <property type="evidence" value="ECO:0007669"/>
    <property type="project" value="UniProtKB-SubCell"/>
</dbReference>
<evidence type="ECO:0000256" key="1">
    <source>
        <dbReference type="ARBA" id="ARBA00004651"/>
    </source>
</evidence>
<evidence type="ECO:0000256" key="5">
    <source>
        <dbReference type="ARBA" id="ARBA00022989"/>
    </source>
</evidence>
<keyword evidence="4 7" id="KW-0812">Transmembrane</keyword>
<dbReference type="SUPFAM" id="SSF103473">
    <property type="entry name" value="MFS general substrate transporter"/>
    <property type="match status" value="1"/>
</dbReference>
<dbReference type="InterPro" id="IPR036259">
    <property type="entry name" value="MFS_trans_sf"/>
</dbReference>